<feature type="region of interest" description="Disordered" evidence="1">
    <location>
        <begin position="1"/>
        <end position="65"/>
    </location>
</feature>
<comment type="caution">
    <text evidence="2">The sequence shown here is derived from an EMBL/GenBank/DDBJ whole genome shotgun (WGS) entry which is preliminary data.</text>
</comment>
<sequence>MVASVSSSSSYPYPTSSSRSRTAAVDPAERFEAAVEADAASATSTVARSSAASTRSAVTPESPAVVTSRADGTVAYRIDPSRVHRLAPPTREGVATLAADVADRLDAAFEKAGLPTTPPVSIAVDETGVHVSGERDDLAAVEDLLASDVDLRRSIKIAHSITAQAYALEHTRPEDSYRNAGNPLAAIDSFIKMMEAQRAVAMQLVYDGGAVSVTANGTAWPPVSEPAAGSEPSSAQAA</sequence>
<evidence type="ECO:0000313" key="2">
    <source>
        <dbReference type="EMBL" id="RAI33511.1"/>
    </source>
</evidence>
<feature type="compositionally biased region" description="Low complexity" evidence="1">
    <location>
        <begin position="34"/>
        <end position="58"/>
    </location>
</feature>
<proteinExistence type="predicted"/>
<organism evidence="2 3">
    <name type="scientific">Rhodoplanes elegans</name>
    <dbReference type="NCBI Taxonomy" id="29408"/>
    <lineage>
        <taxon>Bacteria</taxon>
        <taxon>Pseudomonadati</taxon>
        <taxon>Pseudomonadota</taxon>
        <taxon>Alphaproteobacteria</taxon>
        <taxon>Hyphomicrobiales</taxon>
        <taxon>Nitrobacteraceae</taxon>
        <taxon>Rhodoplanes</taxon>
    </lineage>
</organism>
<feature type="compositionally biased region" description="Low complexity" evidence="1">
    <location>
        <begin position="221"/>
        <end position="238"/>
    </location>
</feature>
<dbReference type="EMBL" id="NPEU01000355">
    <property type="protein sequence ID" value="RAI33511.1"/>
    <property type="molecule type" value="Genomic_DNA"/>
</dbReference>
<gene>
    <name evidence="2" type="ORF">CH338_22430</name>
</gene>
<dbReference type="RefSeq" id="WP_111359319.1">
    <property type="nucleotide sequence ID" value="NZ_NHSK01000128.1"/>
</dbReference>
<dbReference type="AlphaFoldDB" id="A0A327K571"/>
<reference evidence="2 3" key="1">
    <citation type="submission" date="2017-07" db="EMBL/GenBank/DDBJ databases">
        <title>Draft Genome Sequences of Select Purple Nonsulfur Bacteria.</title>
        <authorList>
            <person name="Lasarre B."/>
            <person name="Mckinlay J.B."/>
        </authorList>
    </citation>
    <scope>NUCLEOTIDE SEQUENCE [LARGE SCALE GENOMIC DNA]</scope>
    <source>
        <strain evidence="2 3">DSM 11907</strain>
    </source>
</reference>
<evidence type="ECO:0000313" key="3">
    <source>
        <dbReference type="Proteomes" id="UP000248863"/>
    </source>
</evidence>
<dbReference type="Proteomes" id="UP000248863">
    <property type="component" value="Unassembled WGS sequence"/>
</dbReference>
<protein>
    <submittedName>
        <fullName evidence="2">Uncharacterized protein</fullName>
    </submittedName>
</protein>
<name>A0A327K571_9BRAD</name>
<keyword evidence="3" id="KW-1185">Reference proteome</keyword>
<feature type="region of interest" description="Disordered" evidence="1">
    <location>
        <begin position="217"/>
        <end position="238"/>
    </location>
</feature>
<dbReference type="OrthoDB" id="8480678at2"/>
<feature type="compositionally biased region" description="Low complexity" evidence="1">
    <location>
        <begin position="1"/>
        <end position="23"/>
    </location>
</feature>
<accession>A0A327K571</accession>
<evidence type="ECO:0000256" key="1">
    <source>
        <dbReference type="SAM" id="MobiDB-lite"/>
    </source>
</evidence>